<dbReference type="STRING" id="42249.A0A317SI87"/>
<reference evidence="1 2" key="1">
    <citation type="submission" date="2018-03" db="EMBL/GenBank/DDBJ databases">
        <title>Genomes of Pezizomycetes fungi and the evolution of truffles.</title>
        <authorList>
            <person name="Murat C."/>
            <person name="Payen T."/>
            <person name="Noel B."/>
            <person name="Kuo A."/>
            <person name="Martin F.M."/>
        </authorList>
    </citation>
    <scope>NUCLEOTIDE SEQUENCE [LARGE SCALE GENOMIC DNA]</scope>
    <source>
        <strain evidence="1">091103-1</strain>
    </source>
</reference>
<sequence>MRPIILIMHDESMISSNDSRRQAWVKQGSQIIRPKGHGQGIMVSEFLLPWQRLSLGSISHQEENGYWEGRHLVKQVTELAIPIAQAAYPGYQFLFLFDNSSNHGAFAQDALLAQNMSLGPGGKQNWPRDGYFGKSGQHGQSMWEFYINEKGIEDTRQKGIRRVLEERSLWPEGGDRLLLEYLKKLCASCLAVKSCKECITSTRCIECRKERVCGSYCTRRRKCDECERCRTCSVCTKKIYCLRCRYYSTKECVDYTNLGA</sequence>
<dbReference type="PANTHER" id="PTHR35871:SF1">
    <property type="entry name" value="CXC1-LIKE CYSTEINE CLUSTER ASSOCIATED WITH KDZ TRANSPOSASES DOMAIN-CONTAINING PROTEIN"/>
    <property type="match status" value="1"/>
</dbReference>
<dbReference type="PANTHER" id="PTHR35871">
    <property type="entry name" value="EXPRESSED PROTEIN"/>
    <property type="match status" value="1"/>
</dbReference>
<proteinExistence type="predicted"/>
<name>A0A317SI87_9PEZI</name>
<comment type="caution">
    <text evidence="1">The sequence shown here is derived from an EMBL/GenBank/DDBJ whole genome shotgun (WGS) entry which is preliminary data.</text>
</comment>
<protein>
    <submittedName>
        <fullName evidence="1">Uncharacterized protein</fullName>
    </submittedName>
</protein>
<dbReference type="AlphaFoldDB" id="A0A317SI87"/>
<gene>
    <name evidence="1" type="ORF">C7212DRAFT_284321</name>
</gene>
<evidence type="ECO:0000313" key="2">
    <source>
        <dbReference type="Proteomes" id="UP000246991"/>
    </source>
</evidence>
<accession>A0A317SI87</accession>
<dbReference type="Proteomes" id="UP000246991">
    <property type="component" value="Unassembled WGS sequence"/>
</dbReference>
<dbReference type="EMBL" id="PYWC01000066">
    <property type="protein sequence ID" value="PWW74155.1"/>
    <property type="molecule type" value="Genomic_DNA"/>
</dbReference>
<evidence type="ECO:0000313" key="1">
    <source>
        <dbReference type="EMBL" id="PWW74155.1"/>
    </source>
</evidence>
<keyword evidence="2" id="KW-1185">Reference proteome</keyword>
<organism evidence="1 2">
    <name type="scientific">Tuber magnatum</name>
    <name type="common">white Piedmont truffle</name>
    <dbReference type="NCBI Taxonomy" id="42249"/>
    <lineage>
        <taxon>Eukaryota</taxon>
        <taxon>Fungi</taxon>
        <taxon>Dikarya</taxon>
        <taxon>Ascomycota</taxon>
        <taxon>Pezizomycotina</taxon>
        <taxon>Pezizomycetes</taxon>
        <taxon>Pezizales</taxon>
        <taxon>Tuberaceae</taxon>
        <taxon>Tuber</taxon>
    </lineage>
</organism>
<dbReference type="OrthoDB" id="5368787at2759"/>